<dbReference type="PROSITE" id="PS00455">
    <property type="entry name" value="AMP_BINDING"/>
    <property type="match status" value="2"/>
</dbReference>
<dbReference type="Gene3D" id="1.10.1200.10">
    <property type="entry name" value="ACP-like"/>
    <property type="match status" value="2"/>
</dbReference>
<dbReference type="InterPro" id="IPR010060">
    <property type="entry name" value="NRPS_synth"/>
</dbReference>
<dbReference type="InterPro" id="IPR045851">
    <property type="entry name" value="AMP-bd_C_sf"/>
</dbReference>
<dbReference type="InterPro" id="IPR006162">
    <property type="entry name" value="Ppantetheine_attach_site"/>
</dbReference>
<dbReference type="Pfam" id="PF08242">
    <property type="entry name" value="Methyltransf_12"/>
    <property type="match status" value="1"/>
</dbReference>
<evidence type="ECO:0000259" key="5">
    <source>
        <dbReference type="PROSITE" id="PS50075"/>
    </source>
</evidence>
<dbReference type="InterPro" id="IPR042099">
    <property type="entry name" value="ANL_N_sf"/>
</dbReference>
<dbReference type="Pfam" id="PF00668">
    <property type="entry name" value="Condensation"/>
    <property type="match status" value="4"/>
</dbReference>
<dbReference type="InterPro" id="IPR020845">
    <property type="entry name" value="AMP-binding_CS"/>
</dbReference>
<dbReference type="Pfam" id="PF00501">
    <property type="entry name" value="AMP-binding"/>
    <property type="match status" value="2"/>
</dbReference>
<evidence type="ECO:0000256" key="4">
    <source>
        <dbReference type="ARBA" id="ARBA00022737"/>
    </source>
</evidence>
<dbReference type="Gene3D" id="3.30.300.30">
    <property type="match status" value="3"/>
</dbReference>
<dbReference type="InterPro" id="IPR000873">
    <property type="entry name" value="AMP-dep_synth/lig_dom"/>
</dbReference>
<dbReference type="InterPro" id="IPR036736">
    <property type="entry name" value="ACP-like_sf"/>
</dbReference>
<dbReference type="CDD" id="cd02440">
    <property type="entry name" value="AdoMet_MTases"/>
    <property type="match status" value="1"/>
</dbReference>
<dbReference type="PROSITE" id="PS00012">
    <property type="entry name" value="PHOSPHOPANTETHEINE"/>
    <property type="match status" value="2"/>
</dbReference>
<keyword evidence="2" id="KW-0596">Phosphopantetheine</keyword>
<accession>A0ABX9VEM8</accession>
<dbReference type="CDD" id="cd19543">
    <property type="entry name" value="DCL_NRPS"/>
    <property type="match status" value="1"/>
</dbReference>
<dbReference type="Gene3D" id="3.40.50.150">
    <property type="entry name" value="Vaccinia Virus protein VP39"/>
    <property type="match status" value="1"/>
</dbReference>
<dbReference type="Pfam" id="PF13193">
    <property type="entry name" value="AMP-binding_C"/>
    <property type="match status" value="1"/>
</dbReference>
<dbReference type="InterPro" id="IPR020806">
    <property type="entry name" value="PKS_PP-bd"/>
</dbReference>
<dbReference type="InterPro" id="IPR044894">
    <property type="entry name" value="TubC_N_sf"/>
</dbReference>
<protein>
    <submittedName>
        <fullName evidence="6">Amino acid adenylation domain-containing protein</fullName>
    </submittedName>
</protein>
<organism evidence="6 7">
    <name type="scientific">Teichococcus wenyumeiae</name>
    <dbReference type="NCBI Taxonomy" id="2478470"/>
    <lineage>
        <taxon>Bacteria</taxon>
        <taxon>Pseudomonadati</taxon>
        <taxon>Pseudomonadota</taxon>
        <taxon>Alphaproteobacteria</taxon>
        <taxon>Acetobacterales</taxon>
        <taxon>Roseomonadaceae</taxon>
        <taxon>Roseomonas</taxon>
    </lineage>
</organism>
<dbReference type="InterPro" id="IPR009081">
    <property type="entry name" value="PP-bd_ACP"/>
</dbReference>
<dbReference type="CDD" id="cd19534">
    <property type="entry name" value="E_NRPS"/>
    <property type="match status" value="1"/>
</dbReference>
<dbReference type="Gene3D" id="3.40.50.12780">
    <property type="entry name" value="N-terminal domain of ligase-like"/>
    <property type="match status" value="2"/>
</dbReference>
<dbReference type="InterPro" id="IPR013217">
    <property type="entry name" value="Methyltransf_12"/>
</dbReference>
<dbReference type="InterPro" id="IPR029063">
    <property type="entry name" value="SAM-dependent_MTases_sf"/>
</dbReference>
<evidence type="ECO:0000313" key="7">
    <source>
        <dbReference type="Proteomes" id="UP000274097"/>
    </source>
</evidence>
<dbReference type="Pfam" id="PF00550">
    <property type="entry name" value="PP-binding"/>
    <property type="match status" value="2"/>
</dbReference>
<keyword evidence="3" id="KW-0597">Phosphoprotein</keyword>
<dbReference type="CDD" id="cd05930">
    <property type="entry name" value="A_NRPS"/>
    <property type="match status" value="2"/>
</dbReference>
<dbReference type="InterPro" id="IPR010071">
    <property type="entry name" value="AA_adenyl_dom"/>
</dbReference>
<dbReference type="SUPFAM" id="SSF47336">
    <property type="entry name" value="ACP-like"/>
    <property type="match status" value="2"/>
</dbReference>
<dbReference type="InterPro" id="IPR041464">
    <property type="entry name" value="TubC_N"/>
</dbReference>
<comment type="caution">
    <text evidence="6">The sequence shown here is derived from an EMBL/GenBank/DDBJ whole genome shotgun (WGS) entry which is preliminary data.</text>
</comment>
<dbReference type="SMART" id="SM00823">
    <property type="entry name" value="PKS_PP"/>
    <property type="match status" value="2"/>
</dbReference>
<dbReference type="SUPFAM" id="SSF53335">
    <property type="entry name" value="S-adenosyl-L-methionine-dependent methyltransferases"/>
    <property type="match status" value="1"/>
</dbReference>
<dbReference type="CDD" id="cd19531">
    <property type="entry name" value="LCL_NRPS-like"/>
    <property type="match status" value="1"/>
</dbReference>
<evidence type="ECO:0000256" key="1">
    <source>
        <dbReference type="ARBA" id="ARBA00001957"/>
    </source>
</evidence>
<dbReference type="InterPro" id="IPR023213">
    <property type="entry name" value="CAT-like_dom_sf"/>
</dbReference>
<reference evidence="6 7" key="1">
    <citation type="submission" date="2018-10" db="EMBL/GenBank/DDBJ databases">
        <title>Roseomonas sp. nov., isolated from feces of Tibetan antelopes in the Qinghai-Tibet plateau, China.</title>
        <authorList>
            <person name="Tian Z."/>
        </authorList>
    </citation>
    <scope>NUCLEOTIDE SEQUENCE [LARGE SCALE GENOMIC DNA]</scope>
    <source>
        <strain evidence="6 7">Z23</strain>
    </source>
</reference>
<dbReference type="InterPro" id="IPR025110">
    <property type="entry name" value="AMP-bd_C"/>
</dbReference>
<dbReference type="SUPFAM" id="SSF56801">
    <property type="entry name" value="Acetyl-CoA synthetase-like"/>
    <property type="match status" value="2"/>
</dbReference>
<keyword evidence="4" id="KW-0677">Repeat</keyword>
<dbReference type="PANTHER" id="PTHR45527:SF1">
    <property type="entry name" value="FATTY ACID SYNTHASE"/>
    <property type="match status" value="1"/>
</dbReference>
<dbReference type="SUPFAM" id="SSF52777">
    <property type="entry name" value="CoA-dependent acyltransferases"/>
    <property type="match status" value="8"/>
</dbReference>
<feature type="domain" description="Carrier" evidence="5">
    <location>
        <begin position="1406"/>
        <end position="1480"/>
    </location>
</feature>
<dbReference type="NCBIfam" id="TIGR01733">
    <property type="entry name" value="AA-adenyl-dom"/>
    <property type="match status" value="2"/>
</dbReference>
<dbReference type="Pfam" id="PF18563">
    <property type="entry name" value="TubC_N"/>
    <property type="match status" value="1"/>
</dbReference>
<feature type="domain" description="Carrier" evidence="5">
    <location>
        <begin position="2917"/>
        <end position="2991"/>
    </location>
</feature>
<keyword evidence="7" id="KW-1185">Reference proteome</keyword>
<dbReference type="Proteomes" id="UP000274097">
    <property type="component" value="Unassembled WGS sequence"/>
</dbReference>
<evidence type="ECO:0000256" key="3">
    <source>
        <dbReference type="ARBA" id="ARBA00022553"/>
    </source>
</evidence>
<dbReference type="InterPro" id="IPR001242">
    <property type="entry name" value="Condensation_dom"/>
</dbReference>
<dbReference type="PROSITE" id="PS50075">
    <property type="entry name" value="CARRIER"/>
    <property type="match status" value="2"/>
</dbReference>
<name>A0ABX9VEM8_9PROT</name>
<evidence type="ECO:0000256" key="2">
    <source>
        <dbReference type="ARBA" id="ARBA00022450"/>
    </source>
</evidence>
<dbReference type="RefSeq" id="WP_122140120.1">
    <property type="nucleotide sequence ID" value="NZ_RFLX01000026.1"/>
</dbReference>
<dbReference type="NCBIfam" id="TIGR01720">
    <property type="entry name" value="NRPS-para261"/>
    <property type="match status" value="2"/>
</dbReference>
<dbReference type="PANTHER" id="PTHR45527">
    <property type="entry name" value="NONRIBOSOMAL PEPTIDE SYNTHETASE"/>
    <property type="match status" value="1"/>
</dbReference>
<gene>
    <name evidence="6" type="ORF">EBE87_22075</name>
</gene>
<sequence>MTSPCIEDFLEVLSRAGVVLAVEGDRLRLRAAPGVLNDALRAEIAARKPELLRALGRNEGIRAADPRPARLPLSFAQQRLWFLDQMMGPGPTYNISSALRLRGALDAAAMAAALSGIVARHEVLRTRFVAEDGQPFQQVMPAFPVPLPQRDIGDVGDAALRAVIVEIIAQSFDLAQAPLLRATLVRLGEQDHVLVLLVHHIAADGWSIGLLTDELGALYAAFARGEASPLPPLALQYADVALWQRGWLRGAELERQLSFWRDRLAGAPALLHLPTDHPRPPRESFRGAHAGFRLPHALAEDLKGLARRLRTTLFTVLAAGFFTLLHRYSGQDDIVAGTPIANRHRREVEPLVGFFVNTLALRARVDGAMPFEALVRQLSETARDAFDHQDLPFERLVEELAPERDMSHAPLFQTAFALQNAPRPPLRLAGLEIEPLPLDNGTAKFDLFLSMQEEDGALAGVWEYATDLFEPGSIDRFTRHLQAILAAAVANPAGAVGTLPMLSEAERHQQLQEWNAPPVPAATVHSFPARFQRRVAEAPGGVALAEGPRVLRYAELDAAAAALAARLRAAGVAPGMLVGLCLERGADAFIAILALIKAGAAWLPLDPDYPAARLSFVLSDAGVPLVLTRDALLPRLPAPGSWQPLCLERLPEGPALAPHDPAPDDLAYVIYTSGSTGQPKGVMLTHGGLGNLAGAVAWRFGAGPGDRVLQFASLSFDASSWEMVMALGSGACLVLPPARPLPDCAFAEWMAEAGITHATLPPSFLAALPNAPLPALRELVLAGEALPQPLLARWAPGRRLTNAYGPTETTVCATAGTCGAGEAVTIGRPIDNVVALVLGPQNQLLPVGAVGELAVGGLGVARGYLGRPELTAERFIANPYGPGRLYQTGDLARHRPDGRLDYVGRADHQAKLRGFRVEPGEVEAAIRRCDGVADCVVVAREDVPGEKRLVAYVQPLPDHAVEGTERRDSWRTLFDSLYRDMAAGDFNIAGWNSSYDGQPIPAGEMREWLDHTVAEILALRPRRVLEIGCGSGLVLARVAPLCAAYHGTDIAADALRSVAALCEARPELAHVTLEQRGAEQIGGLPGGYDLVVLNSVVQYFPGIDDLRRLLLAVVPLLAPGGRVFLGDLRHHGLMEALQASVAVHAAGDDTTRAALRERVRRRMTEEEELYVDPAFFAALLPDLPGLEEARIRVKRGAARNELSAFRYQAVLGPAAEGTPLAAELHWSRDRLGLAALAARLEDGTAPFAVEGIPNARLAAEAQLLRWLQQPGEATLEEWRRQPVPAGIEPEALHALAARHGWALELATTAGDPCAMRAVFHRGAPPALPVAAGVRGDWLRFANDPLLGRASQRLAPMLRQALRDTLPDYMQPAATVMLARLPLTPNGKVDRAALPPPGGQPVAATVPPSTPAEAVLAGIWRDLLRLDQVGIHDNFFECGGDSILSIQVISRARAAGLRLSPRDLFAHQTIARLAAVATEDAVPTAEQDAVVGPAAATPIQHWFAETVAPDPHHFNQSLLVTLRPDFDAALLPGVLDALLRHHDALRSRFPGPGPEPEILPAMDAAGGAALIDRHDLSLLPEDARAGRLRALCAALQASLDPRGGPLLRLALFDMGPDAAPLLFWTMHHLVVDAVSWRILQEDFTAAYALLARGEAVALPPKTTSARVWAAMLEREAEAPTTQAELPYWREAVSVDAPALPRDFAGDNTVASEAVVVARLAEAPSRELLGRAQAAYRTQGQELLLAALLGVLRDWTGADAVRLDLEGHGRQGGPAEADLSRTVGWFTALYPLRLAAAGDDAAALIVAAKEQLRAVPRHGLGFGLLRYLRRHPALLGQRGSELCFNYLGQTTVPRDGELVTGVPELDSGPIHAPRQHRPYLIQVNAAFTGRRLVFRWHYSRAVHAEATIEKLAEAMLRRLEALAAHCLSLPAPVPTPADYPAATLTGAELASLPLDTEVEDVCDATPLQEGMLFESLSSPGAGSYLEQVVLELQGPLREDALQAAWQELVKRHAVLRTAFHWEAQARVRQVVRRRATLPFLREDWRGLPGAVRERRVEDWLAADRRTPFDPARPPLMRLALLRAEEARWHMVWTTHHALMDGWCIPVLMRELRALYAAAVRGTPAALPPAPDWRDFLRWRRARDGDALLAFWGAELGDVEAPTRLAALPAASHGMPRRCNTLRLELPARTATALEGTARAARVTLNTLLQAAWALLLGHETGTTDVLHGTTVSGRPADLPGVENMVGLFINTLPVRTRLDWSLPVRDWVEARHAAQVAMEQHGSLPLRDILACAPGVPRGTPLFDTLLVFENFPFDAAEQRPSLDTDVAVSGFSATGETSFPLTVVASARAGRLALRMTFDEACLDAARVETLAARLRALLDRLAEGLEGTVGELLPYDEAGRAALLSAGQGATRIWAGPPDLPALFAAHRAAAPDAVALLDGASTWTYAMLDAAAAGLAARLAAAGHLAGSPVGLLLDRGAGFVAAVLAAWRRGAPFVPLDPRWPAARLEELAAQAGIGHVVTDGGAIPVLAGTRRILAADAAADAAQAPPVVGGTLAYVIFTSGSTGRPKGVRVGHRQLHNYLHALAERLGLEAGGPQPCFATTAGFAADLGYTALFGTLCTGGRLLLVEEALATDPDALAALFRAQPVDYLKTVPSHFAALLSARDAAALLPRRALICGGEALPWALVDRARALSPSTAVFNHYGPTETTVGAVAGRVDALPAHARAGETAPLGQPLANMAVTLLNGAGQPVPAGAPGEIVLSGVQVAEGYLDGTEPGGFRPGAVPAYRTGDLARRLPDGTLLYLGRADRQVKIRGYRVEPEELAAALRRQPGVRDVAVVASPAPAGGQRLLAYVVPAGAEPEGWADTLLAVLRDSLPEFMLPAAVVPLPAMPRLGNGKLDTQRLPQPEPAAHRAAGPRNVVEAALLPAFAAVLRAPCAGVSDNFFDLGGDSILAIQIVARVRQAGWVVTTRQIFTHQTVAELAFVASPADAAATAADTGAPAPPTPIQRRFLQLGLANPAHYNQAMIFAAPPDATPEVLRPALAAVIARHDALRMRLSDYGPAAQLLFGDAEDAGSILRVLDLPGAEAVALEAALAAAQGGLDPVAGPLMRMTLVRRGGGLPPLLHWAIHHLAVDGVSWRILLAELDTACRQLRAGQPVVLPPVTMSFAGWARLLQAHATSAAVAAELPYWIAAGSADGAAPPPADHALAPDTVLQARRVSVALDAAETDALLKRAPAAYNTQVNDLLLAALARAMRAATGQAALRVDLEGHGREPPDEAADLSRSVGWFTSLFPLRLTLPPRGWADDPGADIRAVKEALRRVPGRGIGYGLLRYGAGAAALQAQPAAPMVFNYLGQFDSLSDGGADTLLAGEAGTGAGPMRDPRQHRVYPIEVNALVLAGRLRLSLDYPAGRYAAATAQGWAEAIMAELRLLLEHCLADGTGGHTASDFEMAGMDDADLARLATLMGKDH</sequence>
<dbReference type="Gene3D" id="3.30.559.30">
    <property type="entry name" value="Nonribosomal peptide synthetase, condensation domain"/>
    <property type="match status" value="4"/>
</dbReference>
<evidence type="ECO:0000313" key="6">
    <source>
        <dbReference type="EMBL" id="RMI17548.1"/>
    </source>
</evidence>
<comment type="cofactor">
    <cofactor evidence="1">
        <name>pantetheine 4'-phosphate</name>
        <dbReference type="ChEBI" id="CHEBI:47942"/>
    </cofactor>
</comment>
<dbReference type="EMBL" id="RFLX01000026">
    <property type="protein sequence ID" value="RMI17548.1"/>
    <property type="molecule type" value="Genomic_DNA"/>
</dbReference>
<dbReference type="Gene3D" id="3.30.559.10">
    <property type="entry name" value="Chloramphenicol acetyltransferase-like domain"/>
    <property type="match status" value="4"/>
</dbReference>
<proteinExistence type="predicted"/>
<dbReference type="Gene3D" id="1.10.10.1830">
    <property type="entry name" value="Non-ribosomal peptide synthase, adenylation domain"/>
    <property type="match status" value="1"/>
</dbReference>